<sequence length="716" mass="78557">MTGGTYRLSAVLVGHEQDVKGVAAVSDETVASCSRDGTVRIWKKGSQGIWKDYIAYQSDKFLNSLCFDKPTGQLYCGGQDSLITSVSPTVDAMNQEPTYVLVGHKSNVCALTASQGYVLSGSWDSTARIWYEGALKHELKSKQSIWDVKMLPEVGTYLTASADGTIKLWSGEEAIKSFDNIHTDVVRHLDVHPSGEQFASCSNDGTVKINDLNGRTVHTLNGHESFVYCVKYMSNGDIVSCGEDRSLRIWGSDGSIKQVIRVPATSVWDLDVLPNGDIMIGSSDGNSRIFTCDHKRIASPEELDQFSKEVEQNAINSQTMGFDESKLSDSDTLTKPGNEGQVVVVKNPVGVNEAHQFSQGSWQKVGDVVSSTGNDQKKEFGGKQYDYVFDVDVQEGAPPLKLPFNANDNPYQAADDFLAMYELPASYKEEVVRFLITNTGGVELQSENPGSEPLETNTPLPSMTQKSVLPVKSYLEISSYKADAIFSGIVKINEQENTFDDGDLAALGAALHNVRDNIELLFAQACIMRSSWTNKIPAYDVMRLIVFYLPEVDIMSEFIEEGLGSSSPQLEMLTIRALANCFKNKHWGLELMSKSAVYDSVFHTIEAERQATAKTGNLAIAVATLLFNYSVMILESGNTNILPAIADALNNKFGPSVMIQNSEEAAYRALVAYGNLATIEPTLLQFAKSVAWIKKVKNNYGYLARFDQVLGDLNVD</sequence>
<accession>A0A1G4JQL9</accession>
<organism evidence="8 9">
    <name type="scientific">Lachancea dasiensis</name>
    <dbReference type="NCBI Taxonomy" id="1072105"/>
    <lineage>
        <taxon>Eukaryota</taxon>
        <taxon>Fungi</taxon>
        <taxon>Dikarya</taxon>
        <taxon>Ascomycota</taxon>
        <taxon>Saccharomycotina</taxon>
        <taxon>Saccharomycetes</taxon>
        <taxon>Saccharomycetales</taxon>
        <taxon>Saccharomycetaceae</taxon>
        <taxon>Lachancea</taxon>
    </lineage>
</organism>
<dbReference type="SUPFAM" id="SSF50978">
    <property type="entry name" value="WD40 repeat-like"/>
    <property type="match status" value="1"/>
</dbReference>
<dbReference type="InterPro" id="IPR011989">
    <property type="entry name" value="ARM-like"/>
</dbReference>
<dbReference type="InterPro" id="IPR038122">
    <property type="entry name" value="PFU_sf"/>
</dbReference>
<reference evidence="9" key="1">
    <citation type="submission" date="2016-03" db="EMBL/GenBank/DDBJ databases">
        <authorList>
            <person name="Devillers H."/>
        </authorList>
    </citation>
    <scope>NUCLEOTIDE SEQUENCE [LARGE SCALE GENOMIC DNA]</scope>
</reference>
<dbReference type="GO" id="GO:0032473">
    <property type="term" value="C:cytoplasmic side of mitochondrial outer membrane"/>
    <property type="evidence" value="ECO:0007669"/>
    <property type="project" value="EnsemblFungi"/>
</dbReference>
<evidence type="ECO:0000256" key="1">
    <source>
        <dbReference type="ARBA" id="ARBA00004496"/>
    </source>
</evidence>
<dbReference type="PANTHER" id="PTHR19849:SF0">
    <property type="entry name" value="PHOSPHOLIPASE A-2-ACTIVATING PROTEIN"/>
    <property type="match status" value="1"/>
</dbReference>
<feature type="repeat" description="WD" evidence="5">
    <location>
        <begin position="101"/>
        <end position="130"/>
    </location>
</feature>
<feature type="domain" description="PUL" evidence="7">
    <location>
        <begin position="467"/>
        <end position="716"/>
    </location>
</feature>
<evidence type="ECO:0000256" key="4">
    <source>
        <dbReference type="ARBA" id="ARBA00022737"/>
    </source>
</evidence>
<dbReference type="OrthoDB" id="10265988at2759"/>
<gene>
    <name evidence="8" type="ORF">LADA_0G00386G</name>
</gene>
<dbReference type="CDD" id="cd00200">
    <property type="entry name" value="WD40"/>
    <property type="match status" value="1"/>
</dbReference>
<dbReference type="EMBL" id="LT598457">
    <property type="protein sequence ID" value="SCU92929.1"/>
    <property type="molecule type" value="Genomic_DNA"/>
</dbReference>
<keyword evidence="2" id="KW-0963">Cytoplasm</keyword>
<dbReference type="Gene3D" id="3.10.20.870">
    <property type="entry name" value="PFU (PLAA family ubiquitin binding), C-terminal domain"/>
    <property type="match status" value="1"/>
</dbReference>
<dbReference type="GO" id="GO:0036435">
    <property type="term" value="F:K48-linked polyubiquitin modification-dependent protein binding"/>
    <property type="evidence" value="ECO:0007669"/>
    <property type="project" value="EnsemblFungi"/>
</dbReference>
<dbReference type="PROSITE" id="PS50294">
    <property type="entry name" value="WD_REPEATS_REGION"/>
    <property type="match status" value="2"/>
</dbReference>
<dbReference type="PANTHER" id="PTHR19849">
    <property type="entry name" value="PHOSPHOLIPASE A-2-ACTIVATING PROTEIN"/>
    <property type="match status" value="1"/>
</dbReference>
<dbReference type="AlphaFoldDB" id="A0A1G4JQL9"/>
<dbReference type="GO" id="GO:0006303">
    <property type="term" value="P:double-strand break repair via nonhomologous end joining"/>
    <property type="evidence" value="ECO:0007669"/>
    <property type="project" value="EnsemblFungi"/>
</dbReference>
<evidence type="ECO:0000256" key="5">
    <source>
        <dbReference type="PROSITE-ProRule" id="PRU00221"/>
    </source>
</evidence>
<evidence type="ECO:0000259" key="6">
    <source>
        <dbReference type="PROSITE" id="PS51394"/>
    </source>
</evidence>
<proteinExistence type="predicted"/>
<dbReference type="InterPro" id="IPR036322">
    <property type="entry name" value="WD40_repeat_dom_sf"/>
</dbReference>
<dbReference type="PROSITE" id="PS51396">
    <property type="entry name" value="PUL"/>
    <property type="match status" value="1"/>
</dbReference>
<dbReference type="InterPro" id="IPR015155">
    <property type="entry name" value="PFU"/>
</dbReference>
<dbReference type="GO" id="GO:0070314">
    <property type="term" value="P:G1 to G0 transition"/>
    <property type="evidence" value="ECO:0007669"/>
    <property type="project" value="EnsemblFungi"/>
</dbReference>
<name>A0A1G4JQL9_9SACH</name>
<dbReference type="GO" id="GO:0140036">
    <property type="term" value="F:ubiquitin-modified protein reader activity"/>
    <property type="evidence" value="ECO:0007669"/>
    <property type="project" value="EnsemblFungi"/>
</dbReference>
<protein>
    <submittedName>
        <fullName evidence="8">LADA_0G00386g1_1</fullName>
    </submittedName>
</protein>
<dbReference type="GO" id="GO:0044877">
    <property type="term" value="F:protein-containing complex binding"/>
    <property type="evidence" value="ECO:0007669"/>
    <property type="project" value="EnsemblFungi"/>
</dbReference>
<keyword evidence="4" id="KW-0677">Repeat</keyword>
<dbReference type="GO" id="GO:0034517">
    <property type="term" value="P:ribophagy"/>
    <property type="evidence" value="ECO:0007669"/>
    <property type="project" value="EnsemblFungi"/>
</dbReference>
<evidence type="ECO:0000256" key="3">
    <source>
        <dbReference type="ARBA" id="ARBA00022574"/>
    </source>
</evidence>
<dbReference type="Pfam" id="PF09070">
    <property type="entry name" value="PFU"/>
    <property type="match status" value="1"/>
</dbReference>
<dbReference type="GO" id="GO:0043130">
    <property type="term" value="F:ubiquitin binding"/>
    <property type="evidence" value="ECO:0007669"/>
    <property type="project" value="EnsemblFungi"/>
</dbReference>
<keyword evidence="3 5" id="KW-0853">WD repeat</keyword>
<dbReference type="SMART" id="SM00320">
    <property type="entry name" value="WD40"/>
    <property type="match status" value="6"/>
</dbReference>
<dbReference type="InterPro" id="IPR001680">
    <property type="entry name" value="WD40_rpt"/>
</dbReference>
<evidence type="ECO:0000313" key="9">
    <source>
        <dbReference type="Proteomes" id="UP000190274"/>
    </source>
</evidence>
<dbReference type="InterPro" id="IPR015943">
    <property type="entry name" value="WD40/YVTN_repeat-like_dom_sf"/>
</dbReference>
<evidence type="ECO:0000313" key="8">
    <source>
        <dbReference type="EMBL" id="SCU92929.1"/>
    </source>
</evidence>
<keyword evidence="9" id="KW-1185">Reference proteome</keyword>
<feature type="repeat" description="WD" evidence="5">
    <location>
        <begin position="12"/>
        <end position="43"/>
    </location>
</feature>
<dbReference type="GO" id="GO:0072671">
    <property type="term" value="P:mitochondria-associated ubiquitin-dependent protein catabolic process"/>
    <property type="evidence" value="ECO:0007669"/>
    <property type="project" value="EnsemblFungi"/>
</dbReference>
<dbReference type="GO" id="GO:0010992">
    <property type="term" value="P:ubiquitin recycling"/>
    <property type="evidence" value="ECO:0007669"/>
    <property type="project" value="EnsemblFungi"/>
</dbReference>
<evidence type="ECO:0000256" key="2">
    <source>
        <dbReference type="ARBA" id="ARBA00022490"/>
    </source>
</evidence>
<dbReference type="InterPro" id="IPR013535">
    <property type="entry name" value="PUL_dom"/>
</dbReference>
<dbReference type="STRING" id="1266660.A0A1G4JQL9"/>
<dbReference type="Pfam" id="PF00400">
    <property type="entry name" value="WD40"/>
    <property type="match status" value="5"/>
</dbReference>
<dbReference type="Pfam" id="PF08324">
    <property type="entry name" value="PUL"/>
    <property type="match status" value="1"/>
</dbReference>
<feature type="repeat" description="WD" evidence="5">
    <location>
        <begin position="220"/>
        <end position="250"/>
    </location>
</feature>
<evidence type="ECO:0000259" key="7">
    <source>
        <dbReference type="PROSITE" id="PS51396"/>
    </source>
</evidence>
<dbReference type="PROSITE" id="PS51394">
    <property type="entry name" value="PFU"/>
    <property type="match status" value="1"/>
</dbReference>
<dbReference type="Gene3D" id="2.130.10.10">
    <property type="entry name" value="YVTN repeat-like/Quinoprotein amine dehydrogenase"/>
    <property type="match status" value="1"/>
</dbReference>
<dbReference type="GO" id="GO:0005634">
    <property type="term" value="C:nucleus"/>
    <property type="evidence" value="ECO:0007669"/>
    <property type="project" value="EnsemblFungi"/>
</dbReference>
<comment type="subcellular location">
    <subcellularLocation>
        <location evidence="1">Cytoplasm</location>
    </subcellularLocation>
</comment>
<dbReference type="Gene3D" id="1.25.10.10">
    <property type="entry name" value="Leucine-rich Repeat Variant"/>
    <property type="match status" value="1"/>
</dbReference>
<dbReference type="Proteomes" id="UP000190274">
    <property type="component" value="Chromosome G"/>
</dbReference>
<dbReference type="PROSITE" id="PS50082">
    <property type="entry name" value="WD_REPEATS_2"/>
    <property type="match status" value="3"/>
</dbReference>
<feature type="domain" description="PFU" evidence="6">
    <location>
        <begin position="354"/>
        <end position="449"/>
    </location>
</feature>